<evidence type="ECO:0000256" key="5">
    <source>
        <dbReference type="ARBA" id="ARBA00022692"/>
    </source>
</evidence>
<dbReference type="STRING" id="197461.A3843_01170"/>
<reference evidence="14 15" key="1">
    <citation type="submission" date="2016-03" db="EMBL/GenBank/DDBJ databases">
        <title>Genome sequence of Nesiotobacter sp. nov., a moderately halophilic alphaproteobacterium isolated from the Yellow Sea, China.</title>
        <authorList>
            <person name="Zhang G."/>
            <person name="Zhang R."/>
        </authorList>
    </citation>
    <scope>NUCLEOTIDE SEQUENCE [LARGE SCALE GENOMIC DNA]</scope>
    <source>
        <strain evidence="14 15">WB1-6</strain>
    </source>
</reference>
<keyword evidence="3" id="KW-1003">Cell membrane</keyword>
<evidence type="ECO:0000256" key="2">
    <source>
        <dbReference type="ARBA" id="ARBA00010823"/>
    </source>
</evidence>
<keyword evidence="8" id="KW-0560">Oxidoreductase</keyword>
<keyword evidence="6" id="KW-0479">Metal-binding</keyword>
<feature type="transmembrane region" description="Helical" evidence="12">
    <location>
        <begin position="117"/>
        <end position="138"/>
    </location>
</feature>
<keyword evidence="9" id="KW-0408">Iron</keyword>
<evidence type="ECO:0000259" key="13">
    <source>
        <dbReference type="Pfam" id="PF00487"/>
    </source>
</evidence>
<evidence type="ECO:0000256" key="9">
    <source>
        <dbReference type="ARBA" id="ARBA00023004"/>
    </source>
</evidence>
<sequence length="386" mass="44357">MSSDDTHLENASTSYQTAKRYLWLVAFVTAAIPPIAIWLFIETTSPVMLSIPLIYFFGAVPVLDYLFGEDPYNPTEDAMQQLEKDPYFRYLLYAIIPVYYATYILSVWVVGSYDLPIWSIIVFAVGVGMFHSNCLTIGHELGHKLNRRDQWAAKISTALVGYGHFCIEHNRGHHVQVATPEDPASARMGESIYRFALREIPGTFRRGWHHEIQRLKRKGLKPWSVHNDILQGYALTLSLTMILIASFGLEIVPFIAIHHLVAWYGLTQANYVEHYGLLRRKLDNGRYEPCRPEHSWNTNHIYSNLATFHLQRHSDHHANPLRPYQILRNFPALPRLPSGYPGCFALAAIPPLWFWIMDPKVKRWAGHDLSRINMCSSRRDRAQAGS</sequence>
<evidence type="ECO:0000313" key="15">
    <source>
        <dbReference type="Proteomes" id="UP000185783"/>
    </source>
</evidence>
<dbReference type="GO" id="GO:0005886">
    <property type="term" value="C:plasma membrane"/>
    <property type="evidence" value="ECO:0007669"/>
    <property type="project" value="UniProtKB-SubCell"/>
</dbReference>
<evidence type="ECO:0000256" key="4">
    <source>
        <dbReference type="ARBA" id="ARBA00022519"/>
    </source>
</evidence>
<name>A0A1U7JM18_9HYPH</name>
<dbReference type="RefSeq" id="WP_028482072.1">
    <property type="nucleotide sequence ID" value="NZ_LVVZ01000003.1"/>
</dbReference>
<dbReference type="InterPro" id="IPR005804">
    <property type="entry name" value="FA_desaturase_dom"/>
</dbReference>
<comment type="subcellular location">
    <subcellularLocation>
        <location evidence="1">Cell inner membrane</location>
        <topology evidence="1">Multi-pass membrane protein</topology>
    </subcellularLocation>
</comment>
<feature type="domain" description="Fatty acid desaturase" evidence="13">
    <location>
        <begin position="118"/>
        <end position="329"/>
    </location>
</feature>
<comment type="caution">
    <text evidence="14">The sequence shown here is derived from an EMBL/GenBank/DDBJ whole genome shotgun (WGS) entry which is preliminary data.</text>
</comment>
<dbReference type="PANTHER" id="PTHR38674:SF1">
    <property type="entry name" value="ALKANE 1-MONOOXYGENASE 1"/>
    <property type="match status" value="1"/>
</dbReference>
<keyword evidence="4" id="KW-0997">Cell inner membrane</keyword>
<accession>A0A1U7JM18</accession>
<evidence type="ECO:0000256" key="1">
    <source>
        <dbReference type="ARBA" id="ARBA00004429"/>
    </source>
</evidence>
<evidence type="ECO:0000256" key="11">
    <source>
        <dbReference type="ARBA" id="ARBA00023136"/>
    </source>
</evidence>
<feature type="transmembrane region" description="Helical" evidence="12">
    <location>
        <begin position="47"/>
        <end position="67"/>
    </location>
</feature>
<dbReference type="Proteomes" id="UP000185783">
    <property type="component" value="Unassembled WGS sequence"/>
</dbReference>
<dbReference type="GO" id="GO:0004497">
    <property type="term" value="F:monooxygenase activity"/>
    <property type="evidence" value="ECO:0007669"/>
    <property type="project" value="UniProtKB-KW"/>
</dbReference>
<dbReference type="Pfam" id="PF00487">
    <property type="entry name" value="FA_desaturase"/>
    <property type="match status" value="1"/>
</dbReference>
<evidence type="ECO:0000313" key="14">
    <source>
        <dbReference type="EMBL" id="OKL45767.1"/>
    </source>
</evidence>
<feature type="transmembrane region" description="Helical" evidence="12">
    <location>
        <begin position="338"/>
        <end position="356"/>
    </location>
</feature>
<evidence type="ECO:0000256" key="8">
    <source>
        <dbReference type="ARBA" id="ARBA00023002"/>
    </source>
</evidence>
<keyword evidence="10 14" id="KW-0503">Monooxygenase</keyword>
<evidence type="ECO:0000256" key="6">
    <source>
        <dbReference type="ARBA" id="ARBA00022723"/>
    </source>
</evidence>
<comment type="similarity">
    <text evidence="2">Belongs to the fatty acid desaturase type 1 family. AlkB subfamily.</text>
</comment>
<protein>
    <submittedName>
        <fullName evidence="14">Alkane 1-monooxygenase</fullName>
    </submittedName>
</protein>
<feature type="transmembrane region" description="Helical" evidence="12">
    <location>
        <begin position="87"/>
        <end position="111"/>
    </location>
</feature>
<dbReference type="GO" id="GO:0046872">
    <property type="term" value="F:metal ion binding"/>
    <property type="evidence" value="ECO:0007669"/>
    <property type="project" value="UniProtKB-KW"/>
</dbReference>
<dbReference type="CDD" id="cd03512">
    <property type="entry name" value="Alkane-hydroxylase"/>
    <property type="match status" value="1"/>
</dbReference>
<dbReference type="EMBL" id="LVVZ01000003">
    <property type="protein sequence ID" value="OKL45767.1"/>
    <property type="molecule type" value="Genomic_DNA"/>
</dbReference>
<dbReference type="InterPro" id="IPR033885">
    <property type="entry name" value="AlkB/XylM"/>
</dbReference>
<keyword evidence="11 12" id="KW-0472">Membrane</keyword>
<dbReference type="AlphaFoldDB" id="A0A1U7JM18"/>
<feature type="transmembrane region" description="Helical" evidence="12">
    <location>
        <begin position="21"/>
        <end position="41"/>
    </location>
</feature>
<organism evidence="14 15">
    <name type="scientific">Pseudovibrio exalbescens</name>
    <dbReference type="NCBI Taxonomy" id="197461"/>
    <lineage>
        <taxon>Bacteria</taxon>
        <taxon>Pseudomonadati</taxon>
        <taxon>Pseudomonadota</taxon>
        <taxon>Alphaproteobacteria</taxon>
        <taxon>Hyphomicrobiales</taxon>
        <taxon>Stappiaceae</taxon>
        <taxon>Pseudovibrio</taxon>
    </lineage>
</organism>
<dbReference type="PANTHER" id="PTHR38674">
    <property type="entry name" value="ALKANE 1-MONOOXYGENASE 1"/>
    <property type="match status" value="1"/>
</dbReference>
<evidence type="ECO:0000256" key="12">
    <source>
        <dbReference type="SAM" id="Phobius"/>
    </source>
</evidence>
<evidence type="ECO:0000256" key="3">
    <source>
        <dbReference type="ARBA" id="ARBA00022475"/>
    </source>
</evidence>
<evidence type="ECO:0000256" key="7">
    <source>
        <dbReference type="ARBA" id="ARBA00022989"/>
    </source>
</evidence>
<proteinExistence type="inferred from homology"/>
<dbReference type="GO" id="GO:0006629">
    <property type="term" value="P:lipid metabolic process"/>
    <property type="evidence" value="ECO:0007669"/>
    <property type="project" value="InterPro"/>
</dbReference>
<keyword evidence="7 12" id="KW-1133">Transmembrane helix</keyword>
<keyword evidence="5 12" id="KW-0812">Transmembrane</keyword>
<gene>
    <name evidence="14" type="ORF">A3843_01170</name>
</gene>
<keyword evidence="15" id="KW-1185">Reference proteome</keyword>
<feature type="transmembrane region" description="Helical" evidence="12">
    <location>
        <begin position="233"/>
        <end position="257"/>
    </location>
</feature>
<evidence type="ECO:0000256" key="10">
    <source>
        <dbReference type="ARBA" id="ARBA00023033"/>
    </source>
</evidence>